<dbReference type="RefSeq" id="WP_078275987.1">
    <property type="nucleotide sequence ID" value="NZ_CAACXO010000006.1"/>
</dbReference>
<dbReference type="EMBL" id="MUXU01000021">
    <property type="protein sequence ID" value="OOR91524.1"/>
    <property type="molecule type" value="Genomic_DNA"/>
</dbReference>
<keyword evidence="3" id="KW-1185">Reference proteome</keyword>
<proteinExistence type="predicted"/>
<evidence type="ECO:0000313" key="4">
    <source>
        <dbReference type="Proteomes" id="UP000255279"/>
    </source>
</evidence>
<reference evidence="1 3" key="1">
    <citation type="submission" date="2017-02" db="EMBL/GenBank/DDBJ databases">
        <title>Draft genome sequence of Moraxella caviae CCUG 355 type strain.</title>
        <authorList>
            <person name="Engstrom-Jakobsson H."/>
            <person name="Salva-Serra F."/>
            <person name="Thorell K."/>
            <person name="Gonzales-Siles L."/>
            <person name="Karlsson R."/>
            <person name="Boulund F."/>
            <person name="Engstrand L."/>
            <person name="Moore E."/>
        </authorList>
    </citation>
    <scope>NUCLEOTIDE SEQUENCE [LARGE SCALE GENOMIC DNA]</scope>
    <source>
        <strain evidence="1 3">CCUG 355</strain>
    </source>
</reference>
<dbReference type="Proteomes" id="UP000190435">
    <property type="component" value="Unassembled WGS sequence"/>
</dbReference>
<sequence>MQSQSSMAQTLGVKMLVALLCTVSFIAGFYAHKVRQTNACQAMGAQVVQQGNVVVCVSGNN</sequence>
<evidence type="ECO:0000313" key="2">
    <source>
        <dbReference type="EMBL" id="STZ14390.1"/>
    </source>
</evidence>
<reference evidence="2 4" key="2">
    <citation type="submission" date="2018-06" db="EMBL/GenBank/DDBJ databases">
        <authorList>
            <consortium name="Pathogen Informatics"/>
            <person name="Doyle S."/>
        </authorList>
    </citation>
    <scope>NUCLEOTIDE SEQUENCE [LARGE SCALE GENOMIC DNA]</scope>
    <source>
        <strain evidence="2 4">NCTC10293</strain>
    </source>
</reference>
<dbReference type="EMBL" id="UGQE01000004">
    <property type="protein sequence ID" value="STZ14390.1"/>
    <property type="molecule type" value="Genomic_DNA"/>
</dbReference>
<protein>
    <submittedName>
        <fullName evidence="1">Uncharacterized protein</fullName>
    </submittedName>
</protein>
<name>A0A1T0A713_9GAMM</name>
<accession>A0A1T0A713</accession>
<evidence type="ECO:0000313" key="1">
    <source>
        <dbReference type="EMBL" id="OOR91524.1"/>
    </source>
</evidence>
<evidence type="ECO:0000313" key="3">
    <source>
        <dbReference type="Proteomes" id="UP000190435"/>
    </source>
</evidence>
<gene>
    <name evidence="1" type="ORF">B0181_02920</name>
    <name evidence="2" type="ORF">NCTC10293_01983</name>
</gene>
<dbReference type="OrthoDB" id="6648846at2"/>
<organism evidence="1 3">
    <name type="scientific">Moraxella caviae</name>
    <dbReference type="NCBI Taxonomy" id="34060"/>
    <lineage>
        <taxon>Bacteria</taxon>
        <taxon>Pseudomonadati</taxon>
        <taxon>Pseudomonadota</taxon>
        <taxon>Gammaproteobacteria</taxon>
        <taxon>Moraxellales</taxon>
        <taxon>Moraxellaceae</taxon>
        <taxon>Moraxella</taxon>
    </lineage>
</organism>
<dbReference type="STRING" id="34060.B0181_02920"/>
<dbReference type="AlphaFoldDB" id="A0A1T0A713"/>
<dbReference type="Proteomes" id="UP000255279">
    <property type="component" value="Unassembled WGS sequence"/>
</dbReference>